<dbReference type="Proteomes" id="UP000009022">
    <property type="component" value="Unassembled WGS sequence"/>
</dbReference>
<dbReference type="GO" id="GO:0005730">
    <property type="term" value="C:nucleolus"/>
    <property type="evidence" value="ECO:0000318"/>
    <property type="project" value="GO_Central"/>
</dbReference>
<comment type="function">
    <text evidence="1">Plays a role in the recruitment of the exosome to pre-rRNA to mediate the 3'-5' end processing of the 5.8S rRNA.</text>
</comment>
<feature type="compositionally biased region" description="Basic residues" evidence="2">
    <location>
        <begin position="116"/>
        <end position="130"/>
    </location>
</feature>
<dbReference type="KEGG" id="tad:TRIADDRAFT_57253"/>
<reference evidence="3 4" key="1">
    <citation type="journal article" date="2008" name="Nature">
        <title>The Trichoplax genome and the nature of placozoans.</title>
        <authorList>
            <person name="Srivastava M."/>
            <person name="Begovic E."/>
            <person name="Chapman J."/>
            <person name="Putnam N.H."/>
            <person name="Hellsten U."/>
            <person name="Kawashima T."/>
            <person name="Kuo A."/>
            <person name="Mitros T."/>
            <person name="Salamov A."/>
            <person name="Carpenter M.L."/>
            <person name="Signorovitch A.Y."/>
            <person name="Moreno M.A."/>
            <person name="Kamm K."/>
            <person name="Grimwood J."/>
            <person name="Schmutz J."/>
            <person name="Shapiro H."/>
            <person name="Grigoriev I.V."/>
            <person name="Buss L.W."/>
            <person name="Schierwater B."/>
            <person name="Dellaporta S.L."/>
            <person name="Rokhsar D.S."/>
        </authorList>
    </citation>
    <scope>NUCLEOTIDE SEQUENCE [LARGE SCALE GENOMIC DNA]</scope>
    <source>
        <strain evidence="3 4">Grell-BS-1999</strain>
    </source>
</reference>
<comment type="subcellular location">
    <subcellularLocation>
        <location evidence="1">Cytoplasm</location>
    </subcellularLocation>
    <subcellularLocation>
        <location evidence="1">Nucleus</location>
        <location evidence="1">Nucleolus</location>
    </subcellularLocation>
    <subcellularLocation>
        <location evidence="1">Nucleus</location>
    </subcellularLocation>
</comment>
<dbReference type="FunCoup" id="B3RYX8">
    <property type="interactions" value="1383"/>
</dbReference>
<keyword evidence="1" id="KW-0694">RNA-binding</keyword>
<dbReference type="GO" id="GO:0010468">
    <property type="term" value="P:regulation of gene expression"/>
    <property type="evidence" value="ECO:0000318"/>
    <property type="project" value="GO_Central"/>
</dbReference>
<comment type="subunit">
    <text evidence="1">Monomer and homodimer.</text>
</comment>
<dbReference type="InParanoid" id="B3RYX8"/>
<dbReference type="GO" id="GO:0005737">
    <property type="term" value="C:cytoplasm"/>
    <property type="evidence" value="ECO:0007669"/>
    <property type="project" value="UniProtKB-SubCell"/>
</dbReference>
<evidence type="ECO:0000256" key="1">
    <source>
        <dbReference type="RuleBase" id="RU368003"/>
    </source>
</evidence>
<dbReference type="CTD" id="6754487"/>
<keyword evidence="4" id="KW-1185">Reference proteome</keyword>
<gene>
    <name evidence="3" type="ORF">TRIADDRAFT_57253</name>
</gene>
<keyword evidence="1" id="KW-0238">DNA-binding</keyword>
<dbReference type="PANTHER" id="PTHR15341:SF3">
    <property type="entry name" value="NUCLEAR NUCLEIC ACID-BINDING PROTEIN C1D"/>
    <property type="match status" value="1"/>
</dbReference>
<dbReference type="GeneID" id="6754487"/>
<organism evidence="3 4">
    <name type="scientific">Trichoplax adhaerens</name>
    <name type="common">Trichoplax reptans</name>
    <dbReference type="NCBI Taxonomy" id="10228"/>
    <lineage>
        <taxon>Eukaryota</taxon>
        <taxon>Metazoa</taxon>
        <taxon>Placozoa</taxon>
        <taxon>Uniplacotomia</taxon>
        <taxon>Trichoplacea</taxon>
        <taxon>Trichoplacidae</taxon>
        <taxon>Trichoplax</taxon>
    </lineage>
</organism>
<dbReference type="GO" id="GO:0003723">
    <property type="term" value="F:RNA binding"/>
    <property type="evidence" value="ECO:0000318"/>
    <property type="project" value="GO_Central"/>
</dbReference>
<dbReference type="RefSeq" id="XP_002113274.1">
    <property type="nucleotide sequence ID" value="XM_002113238.1"/>
</dbReference>
<proteinExistence type="inferred from homology"/>
<name>B3RYX8_TRIAD</name>
<dbReference type="PhylomeDB" id="B3RYX8"/>
<dbReference type="InterPro" id="IPR011082">
    <property type="entry name" value="Exosome-assoc_fac/DNA_repair"/>
</dbReference>
<dbReference type="AlphaFoldDB" id="B3RYX8"/>
<evidence type="ECO:0000313" key="4">
    <source>
        <dbReference type="Proteomes" id="UP000009022"/>
    </source>
</evidence>
<feature type="region of interest" description="Disordered" evidence="2">
    <location>
        <begin position="99"/>
        <end position="130"/>
    </location>
</feature>
<dbReference type="STRING" id="10228.B3RYX8"/>
<sequence length="130" mass="14751">MAINLNHEVLPPELINSVQELNSSIDKVDKILDQIITNQFADNIDKLELLDQAKAYLVVTYAMNSLYWTKNRYALLAMKVDKKAAGRIIKSALKQPIKKDEADNTKSSRKLEKVRKAAANKKRKIDHSTS</sequence>
<evidence type="ECO:0000313" key="3">
    <source>
        <dbReference type="EMBL" id="EDV23748.1"/>
    </source>
</evidence>
<dbReference type="OrthoDB" id="1421013at2759"/>
<dbReference type="EMBL" id="DS985246">
    <property type="protein sequence ID" value="EDV23748.1"/>
    <property type="molecule type" value="Genomic_DNA"/>
</dbReference>
<comment type="similarity">
    <text evidence="1">Belongs to the C1D family.</text>
</comment>
<keyword evidence="1" id="KW-0698">rRNA processing</keyword>
<dbReference type="GO" id="GO:0000178">
    <property type="term" value="C:exosome (RNase complex)"/>
    <property type="evidence" value="ECO:0000318"/>
    <property type="project" value="GO_Central"/>
</dbReference>
<dbReference type="PANTHER" id="PTHR15341">
    <property type="entry name" value="SUN-COR STEROID HORMONE RECEPTOR CO-REPRESSOR"/>
    <property type="match status" value="1"/>
</dbReference>
<dbReference type="GO" id="GO:0000460">
    <property type="term" value="P:maturation of 5.8S rRNA"/>
    <property type="evidence" value="ECO:0000318"/>
    <property type="project" value="GO_Central"/>
</dbReference>
<feature type="compositionally biased region" description="Basic and acidic residues" evidence="2">
    <location>
        <begin position="99"/>
        <end position="115"/>
    </location>
</feature>
<keyword evidence="1" id="KW-0963">Cytoplasm</keyword>
<dbReference type="GO" id="GO:0003677">
    <property type="term" value="F:DNA binding"/>
    <property type="evidence" value="ECO:0000318"/>
    <property type="project" value="GO_Central"/>
</dbReference>
<accession>B3RYX8</accession>
<evidence type="ECO:0000256" key="2">
    <source>
        <dbReference type="SAM" id="MobiDB-lite"/>
    </source>
</evidence>
<keyword evidence="1" id="KW-0539">Nucleus</keyword>
<dbReference type="HOGENOM" id="CLU_1940811_0_0_1"/>
<protein>
    <recommendedName>
        <fullName evidence="1">Nuclear nucleic acid-binding protein C1D</fullName>
    </recommendedName>
</protein>